<dbReference type="InterPro" id="IPR029510">
    <property type="entry name" value="Ald_DH_CS_GLU"/>
</dbReference>
<dbReference type="Gene3D" id="3.40.309.10">
    <property type="entry name" value="Aldehyde Dehydrogenase, Chain A, domain 2"/>
    <property type="match status" value="1"/>
</dbReference>
<gene>
    <name evidence="6" type="ORF">BS47DRAFT_1340471</name>
</gene>
<dbReference type="InterPro" id="IPR015590">
    <property type="entry name" value="Aldehyde_DH_dom"/>
</dbReference>
<organism evidence="6 7">
    <name type="scientific">Hydnum rufescens UP504</name>
    <dbReference type="NCBI Taxonomy" id="1448309"/>
    <lineage>
        <taxon>Eukaryota</taxon>
        <taxon>Fungi</taxon>
        <taxon>Dikarya</taxon>
        <taxon>Basidiomycota</taxon>
        <taxon>Agaricomycotina</taxon>
        <taxon>Agaricomycetes</taxon>
        <taxon>Cantharellales</taxon>
        <taxon>Hydnaceae</taxon>
        <taxon>Hydnum</taxon>
    </lineage>
</organism>
<dbReference type="InterPro" id="IPR016163">
    <property type="entry name" value="Ald_DH_C"/>
</dbReference>
<dbReference type="Gene3D" id="3.40.605.10">
    <property type="entry name" value="Aldehyde Dehydrogenase, Chain A, domain 1"/>
    <property type="match status" value="1"/>
</dbReference>
<feature type="domain" description="Aldehyde dehydrogenase" evidence="5">
    <location>
        <begin position="38"/>
        <end position="495"/>
    </location>
</feature>
<dbReference type="AlphaFoldDB" id="A0A9P6B3W8"/>
<evidence type="ECO:0000313" key="7">
    <source>
        <dbReference type="Proteomes" id="UP000886523"/>
    </source>
</evidence>
<comment type="caution">
    <text evidence="6">The sequence shown here is derived from an EMBL/GenBank/DDBJ whole genome shotgun (WGS) entry which is preliminary data.</text>
</comment>
<protein>
    <recommendedName>
        <fullName evidence="5">Aldehyde dehydrogenase domain-containing protein</fullName>
    </recommendedName>
</protein>
<keyword evidence="2 4" id="KW-0560">Oxidoreductase</keyword>
<evidence type="ECO:0000256" key="4">
    <source>
        <dbReference type="RuleBase" id="RU003345"/>
    </source>
</evidence>
<sequence>MAPTTFSYDFGSEASGFRKKTSFSTGLFINGQSVDSVDSKTFEIINPTTAKSLGHITIASEKDIDLAVEAAQKAFDSTWGLHTTGQERGKLLIKLAELIEENIEELAALESLDNGKAVAIAQAVDVQGAADVLRYYGGWADKIHGKTIETDEATFAYTRHEPIGVVGQITPWNFPILMLAWKLGPALATGNTVVFKPSEFTPLTALRVAVLIKEAGFPPGVVNIVPGLGNVAGAAISNHMGIDKVAFTGSTAVGRAIMKAAASSNLKRVTLELGGKSPTLILDDCNLDTAARWAAFGVVANHGQMCCAGTRIYVQDNIYDKFMEKFVAVMKGIKLGDPFRPDTFQGPQVSKIQFDRIMSYIEHGKKEGATCLLGGQQHGTEGYFIEPTIFTDIKPEMTIVKEEIFGPVGVVSRFSNDEELIKLANDSVYGLASAVFSENLSRAIKLANALKAGTVWVNTYNTLRTNVPFGGYKQSGQGRELGEYALDNYTQVKAVHVNLSGPPFI</sequence>
<evidence type="ECO:0000256" key="1">
    <source>
        <dbReference type="ARBA" id="ARBA00009986"/>
    </source>
</evidence>
<dbReference type="GO" id="GO:0004030">
    <property type="term" value="F:aldehyde dehydrogenase [NAD(P)+] activity"/>
    <property type="evidence" value="ECO:0007669"/>
    <property type="project" value="UniProtKB-ARBA"/>
</dbReference>
<proteinExistence type="inferred from homology"/>
<dbReference type="SUPFAM" id="SSF53720">
    <property type="entry name" value="ALDH-like"/>
    <property type="match status" value="1"/>
</dbReference>
<dbReference type="FunFam" id="3.40.309.10:FF:000012">
    <property type="entry name" value="Betaine aldehyde dehydrogenase"/>
    <property type="match status" value="1"/>
</dbReference>
<dbReference type="CDD" id="cd07091">
    <property type="entry name" value="ALDH_F1-2_Ald2-like"/>
    <property type="match status" value="1"/>
</dbReference>
<evidence type="ECO:0000256" key="3">
    <source>
        <dbReference type="PROSITE-ProRule" id="PRU10007"/>
    </source>
</evidence>
<dbReference type="OrthoDB" id="310895at2759"/>
<accession>A0A9P6B3W8</accession>
<comment type="similarity">
    <text evidence="1 4">Belongs to the aldehyde dehydrogenase family.</text>
</comment>
<feature type="active site" evidence="3">
    <location>
        <position position="272"/>
    </location>
</feature>
<dbReference type="PROSITE" id="PS00687">
    <property type="entry name" value="ALDEHYDE_DEHYDR_GLU"/>
    <property type="match status" value="1"/>
</dbReference>
<dbReference type="FunFam" id="3.40.605.10:FF:000050">
    <property type="entry name" value="Aldehyde dehydrogenase, mitochondrial"/>
    <property type="match status" value="1"/>
</dbReference>
<dbReference type="PANTHER" id="PTHR11699">
    <property type="entry name" value="ALDEHYDE DEHYDROGENASE-RELATED"/>
    <property type="match status" value="1"/>
</dbReference>
<dbReference type="EMBL" id="MU128936">
    <property type="protein sequence ID" value="KAF9516852.1"/>
    <property type="molecule type" value="Genomic_DNA"/>
</dbReference>
<dbReference type="Pfam" id="PF00171">
    <property type="entry name" value="Aldedh"/>
    <property type="match status" value="1"/>
</dbReference>
<dbReference type="InterPro" id="IPR016162">
    <property type="entry name" value="Ald_DH_N"/>
</dbReference>
<dbReference type="InterPro" id="IPR016161">
    <property type="entry name" value="Ald_DH/histidinol_DH"/>
</dbReference>
<dbReference type="PROSITE" id="PS00070">
    <property type="entry name" value="ALDEHYDE_DEHYDR_CYS"/>
    <property type="match status" value="1"/>
</dbReference>
<evidence type="ECO:0000256" key="2">
    <source>
        <dbReference type="ARBA" id="ARBA00023002"/>
    </source>
</evidence>
<dbReference type="InterPro" id="IPR016160">
    <property type="entry name" value="Ald_DH_CS_CYS"/>
</dbReference>
<evidence type="ECO:0000259" key="5">
    <source>
        <dbReference type="Pfam" id="PF00171"/>
    </source>
</evidence>
<evidence type="ECO:0000313" key="6">
    <source>
        <dbReference type="EMBL" id="KAF9516852.1"/>
    </source>
</evidence>
<dbReference type="FunFam" id="3.40.605.10:FF:000026">
    <property type="entry name" value="Aldehyde dehydrogenase, putative"/>
    <property type="match status" value="1"/>
</dbReference>
<name>A0A9P6B3W8_9AGAM</name>
<reference evidence="6" key="1">
    <citation type="journal article" date="2020" name="Nat. Commun.">
        <title>Large-scale genome sequencing of mycorrhizal fungi provides insights into the early evolution of symbiotic traits.</title>
        <authorList>
            <person name="Miyauchi S."/>
            <person name="Kiss E."/>
            <person name="Kuo A."/>
            <person name="Drula E."/>
            <person name="Kohler A."/>
            <person name="Sanchez-Garcia M."/>
            <person name="Morin E."/>
            <person name="Andreopoulos B."/>
            <person name="Barry K.W."/>
            <person name="Bonito G."/>
            <person name="Buee M."/>
            <person name="Carver A."/>
            <person name="Chen C."/>
            <person name="Cichocki N."/>
            <person name="Clum A."/>
            <person name="Culley D."/>
            <person name="Crous P.W."/>
            <person name="Fauchery L."/>
            <person name="Girlanda M."/>
            <person name="Hayes R.D."/>
            <person name="Keri Z."/>
            <person name="LaButti K."/>
            <person name="Lipzen A."/>
            <person name="Lombard V."/>
            <person name="Magnuson J."/>
            <person name="Maillard F."/>
            <person name="Murat C."/>
            <person name="Nolan M."/>
            <person name="Ohm R.A."/>
            <person name="Pangilinan J."/>
            <person name="Pereira M.F."/>
            <person name="Perotto S."/>
            <person name="Peter M."/>
            <person name="Pfister S."/>
            <person name="Riley R."/>
            <person name="Sitrit Y."/>
            <person name="Stielow J.B."/>
            <person name="Szollosi G."/>
            <person name="Zifcakova L."/>
            <person name="Stursova M."/>
            <person name="Spatafora J.W."/>
            <person name="Tedersoo L."/>
            <person name="Vaario L.M."/>
            <person name="Yamada A."/>
            <person name="Yan M."/>
            <person name="Wang P."/>
            <person name="Xu J."/>
            <person name="Bruns T."/>
            <person name="Baldrian P."/>
            <person name="Vilgalys R."/>
            <person name="Dunand C."/>
            <person name="Henrissat B."/>
            <person name="Grigoriev I.V."/>
            <person name="Hibbett D."/>
            <person name="Nagy L.G."/>
            <person name="Martin F.M."/>
        </authorList>
    </citation>
    <scope>NUCLEOTIDE SEQUENCE</scope>
    <source>
        <strain evidence="6">UP504</strain>
    </source>
</reference>
<dbReference type="Proteomes" id="UP000886523">
    <property type="component" value="Unassembled WGS sequence"/>
</dbReference>
<keyword evidence="7" id="KW-1185">Reference proteome</keyword>